<evidence type="ECO:0000256" key="1">
    <source>
        <dbReference type="PROSITE-ProRule" id="PRU00047"/>
    </source>
</evidence>
<dbReference type="Proteomes" id="UP000069940">
    <property type="component" value="Unassembled WGS sequence"/>
</dbReference>
<accession>A0ABM1YAD7</accession>
<protein>
    <recommendedName>
        <fullName evidence="4">CCHC-type domain-containing protein</fullName>
    </recommendedName>
</protein>
<dbReference type="InterPro" id="IPR036875">
    <property type="entry name" value="Znf_CCHC_sf"/>
</dbReference>
<keyword evidence="6" id="KW-1185">Reference proteome</keyword>
<evidence type="ECO:0000256" key="2">
    <source>
        <dbReference type="SAM" id="Coils"/>
    </source>
</evidence>
<keyword evidence="1" id="KW-0479">Metal-binding</keyword>
<dbReference type="SUPFAM" id="SSF57756">
    <property type="entry name" value="Retrovirus zinc finger-like domains"/>
    <property type="match status" value="1"/>
</dbReference>
<dbReference type="Gene3D" id="4.10.60.10">
    <property type="entry name" value="Zinc finger, CCHC-type"/>
    <property type="match status" value="1"/>
</dbReference>
<feature type="coiled-coil region" evidence="2">
    <location>
        <begin position="244"/>
        <end position="295"/>
    </location>
</feature>
<evidence type="ECO:0000256" key="3">
    <source>
        <dbReference type="SAM" id="MobiDB-lite"/>
    </source>
</evidence>
<feature type="region of interest" description="Disordered" evidence="3">
    <location>
        <begin position="302"/>
        <end position="446"/>
    </location>
</feature>
<feature type="compositionally biased region" description="Basic and acidic residues" evidence="3">
    <location>
        <begin position="347"/>
        <end position="373"/>
    </location>
</feature>
<feature type="compositionally biased region" description="Low complexity" evidence="3">
    <location>
        <begin position="393"/>
        <end position="428"/>
    </location>
</feature>
<feature type="compositionally biased region" description="Basic and acidic residues" evidence="3">
    <location>
        <begin position="318"/>
        <end position="335"/>
    </location>
</feature>
<dbReference type="InterPro" id="IPR001878">
    <property type="entry name" value="Znf_CCHC"/>
</dbReference>
<proteinExistence type="predicted"/>
<feature type="compositionally biased region" description="Basic residues" evidence="3">
    <location>
        <begin position="374"/>
        <end position="392"/>
    </location>
</feature>
<dbReference type="Pfam" id="PF03732">
    <property type="entry name" value="Retrotrans_gag"/>
    <property type="match status" value="1"/>
</dbReference>
<dbReference type="InterPro" id="IPR005162">
    <property type="entry name" value="Retrotrans_gag_dom"/>
</dbReference>
<dbReference type="RefSeq" id="XP_062698256.1">
    <property type="nucleotide sequence ID" value="XM_062842272.1"/>
</dbReference>
<organism evidence="5 6">
    <name type="scientific">Aedes albopictus</name>
    <name type="common">Asian tiger mosquito</name>
    <name type="synonym">Stegomyia albopicta</name>
    <dbReference type="NCBI Taxonomy" id="7160"/>
    <lineage>
        <taxon>Eukaryota</taxon>
        <taxon>Metazoa</taxon>
        <taxon>Ecdysozoa</taxon>
        <taxon>Arthropoda</taxon>
        <taxon>Hexapoda</taxon>
        <taxon>Insecta</taxon>
        <taxon>Pterygota</taxon>
        <taxon>Neoptera</taxon>
        <taxon>Endopterygota</taxon>
        <taxon>Diptera</taxon>
        <taxon>Nematocera</taxon>
        <taxon>Culicoidea</taxon>
        <taxon>Culicidae</taxon>
        <taxon>Culicinae</taxon>
        <taxon>Aedini</taxon>
        <taxon>Aedes</taxon>
        <taxon>Stegomyia</taxon>
    </lineage>
</organism>
<evidence type="ECO:0000313" key="6">
    <source>
        <dbReference type="Proteomes" id="UP000069940"/>
    </source>
</evidence>
<feature type="compositionally biased region" description="Basic residues" evidence="3">
    <location>
        <begin position="434"/>
        <end position="446"/>
    </location>
</feature>
<feature type="compositionally biased region" description="Polar residues" evidence="3">
    <location>
        <begin position="618"/>
        <end position="657"/>
    </location>
</feature>
<dbReference type="GeneID" id="115261209"/>
<evidence type="ECO:0000313" key="5">
    <source>
        <dbReference type="EnsemblMetazoa" id="AALFPA23_007308.P9686"/>
    </source>
</evidence>
<keyword evidence="1" id="KW-0862">Zinc</keyword>
<feature type="compositionally biased region" description="Basic and acidic residues" evidence="3">
    <location>
        <begin position="664"/>
        <end position="690"/>
    </location>
</feature>
<keyword evidence="1" id="KW-0863">Zinc-finger</keyword>
<name>A0ABM1YAD7_AEDAL</name>
<dbReference type="EnsemblMetazoa" id="AALFPA23_007308.R9686">
    <property type="protein sequence ID" value="AALFPA23_007308.P9686"/>
    <property type="gene ID" value="AALFPA23_007308"/>
</dbReference>
<feature type="domain" description="CCHC-type" evidence="4">
    <location>
        <begin position="714"/>
        <end position="729"/>
    </location>
</feature>
<feature type="region of interest" description="Disordered" evidence="3">
    <location>
        <begin position="618"/>
        <end position="696"/>
    </location>
</feature>
<reference evidence="6" key="1">
    <citation type="journal article" date="2015" name="Proc. Natl. Acad. Sci. U.S.A.">
        <title>Genome sequence of the Asian Tiger mosquito, Aedes albopictus, reveals insights into its biology, genetics, and evolution.</title>
        <authorList>
            <person name="Chen X.G."/>
            <person name="Jiang X."/>
            <person name="Gu J."/>
            <person name="Xu M."/>
            <person name="Wu Y."/>
            <person name="Deng Y."/>
            <person name="Zhang C."/>
            <person name="Bonizzoni M."/>
            <person name="Dermauw W."/>
            <person name="Vontas J."/>
            <person name="Armbruster P."/>
            <person name="Huang X."/>
            <person name="Yang Y."/>
            <person name="Zhang H."/>
            <person name="He W."/>
            <person name="Peng H."/>
            <person name="Liu Y."/>
            <person name="Wu K."/>
            <person name="Chen J."/>
            <person name="Lirakis M."/>
            <person name="Topalis P."/>
            <person name="Van Leeuwen T."/>
            <person name="Hall A.B."/>
            <person name="Jiang X."/>
            <person name="Thorpe C."/>
            <person name="Mueller R.L."/>
            <person name="Sun C."/>
            <person name="Waterhouse R.M."/>
            <person name="Yan G."/>
            <person name="Tu Z.J."/>
            <person name="Fang X."/>
            <person name="James A.A."/>
        </authorList>
    </citation>
    <scope>NUCLEOTIDE SEQUENCE [LARGE SCALE GENOMIC DNA]</scope>
    <source>
        <strain evidence="6">Foshan</strain>
    </source>
</reference>
<evidence type="ECO:0000259" key="4">
    <source>
        <dbReference type="PROSITE" id="PS50158"/>
    </source>
</evidence>
<sequence>MDLRRLYKMMDVSHLSMDEVEHELLMRNMMYGLDEHESIKRRKLKDRMKQEREKNIFVAAPIWRSVPEEIEIVRAKLSVISGLLDNPRADARQREKLCTRLVHYRVRIYMILKSPGADKHVNEITDLGKQAKQIFRKHFPEMEPVSELQLEPVRLESEIDQALEEVRSEIEILNVTATGNEVEEKAVQTEARGGVKKKSIQFKKQELEASMKRCDEILGVLTGYEEGKQESVKDVLHHFKNFVLNTTQQQKEMREREIALEEKRMKEAEENIERKKRLEKLLITLNDQIKANQENISRSVGEVQLGEIPGGEATSEELNSRDDRILQPTKADEATVSKMLSSEESSTELRAERSKKIKSVREKEQEKRTGGRREKSRRTLPVKSSKKRHRKVSFSSITTSTSTSSSSRTSSSSEASTDSSSESSASTSESDERRKKKHKKVRKARKSLRRIPVSEWKLKYDGRDQGRRLAEFLKEVKMRCKSEDVSDSELFRSAIHLFAGRAKDWFMEAYENHDFHSWSGLKRELKREFLPPDLDFQIEIQATGRRQARGEKFVDYMHDMQKLFQSMTKPISERRKFEIIWRNMRFDYKNALTGAGVKSLSKLKKYGRIVDENNWNMFQKPSESSNRPKTHQLNEISATNNSKFKPTSSQGDNTRTFFKSKPKSKTDNENRKQEDQKRDKEEKTNKKEDAMEGSSKGTLKALAERYVRPPIGTCYNCRKHGHHYGDCSEKRQKFCRLCGFLDVITPECPFCQKNEQNSA</sequence>
<dbReference type="PROSITE" id="PS50158">
    <property type="entry name" value="ZF_CCHC"/>
    <property type="match status" value="1"/>
</dbReference>
<keyword evidence="2" id="KW-0175">Coiled coil</keyword>
<reference evidence="5" key="2">
    <citation type="submission" date="2025-05" db="UniProtKB">
        <authorList>
            <consortium name="EnsemblMetazoa"/>
        </authorList>
    </citation>
    <scope>IDENTIFICATION</scope>
    <source>
        <strain evidence="5">Foshan</strain>
    </source>
</reference>